<dbReference type="NCBIfam" id="NF033550">
    <property type="entry name" value="transpos_ISL3"/>
    <property type="match status" value="1"/>
</dbReference>
<proteinExistence type="predicted"/>
<keyword evidence="4" id="KW-1185">Reference proteome</keyword>
<dbReference type="InterPro" id="IPR047951">
    <property type="entry name" value="Transpos_ISL3"/>
</dbReference>
<dbReference type="AlphaFoldDB" id="A0A6A8A4D0"/>
<dbReference type="InterPro" id="IPR029261">
    <property type="entry name" value="Transposase_Znf"/>
</dbReference>
<dbReference type="Proteomes" id="UP000435138">
    <property type="component" value="Unassembled WGS sequence"/>
</dbReference>
<accession>A0A6A8A4D0</accession>
<sequence length="541" mass="61869">MRTQLKWSPGPGVKILGITLQDERNWVVSAAAKPVGICPDCGMQSRHRHGWHHRRLRDLPVQGQAVSIKLALNRWQCRHRKCERRTFTDSLPEIAAPYVRRTGRMAEIVGLVGHRMGGRPGETLMHRLGMPVSDDTILRQLKRSNQASTQKDTIRVVGIDDWSWRHSSRYGTIMVDLERHSVVDVLEDRSVESARSWLQERPTIEVVSRDRCGLYAQAAREGAPQARQVADRFHLVQNLREAIKEQMSVYGHANVRPILSEDAIASAKSQQRRARLAHRQSRLEIFEMLRALRQQGLTYSEIARRTGYERRSIANWLTSSAPRDRNRAALNPTSPLYFEAFLADCWKNGNRVGRHLFYDIKNRGYTGSRSNLERLLKVWREVENIQLDEPPPEMEVSEPVRDPDTGHMISSVVAAALCIKPRGLLTDRQARKVNALKQGSRAFAMMRGLGMRFIGILRSRGSQALDEWIDDAIDTELTAIMRFASVLRRDIDAVRNAIELPWSNGQAECQINRLKVLKRAMYGRAGPELMRARMMPLNHRN</sequence>
<protein>
    <submittedName>
        <fullName evidence="3">ISL3 family transposase</fullName>
    </submittedName>
</protein>
<evidence type="ECO:0000313" key="4">
    <source>
        <dbReference type="Proteomes" id="UP000435138"/>
    </source>
</evidence>
<feature type="domain" description="Transposase IS204/IS1001/IS1096/IS1165 DDE" evidence="1">
    <location>
        <begin position="417"/>
        <end position="533"/>
    </location>
</feature>
<dbReference type="Pfam" id="PF01610">
    <property type="entry name" value="DDE_Tnp_ISL3"/>
    <property type="match status" value="2"/>
</dbReference>
<reference evidence="3 4" key="1">
    <citation type="submission" date="2019-11" db="EMBL/GenBank/DDBJ databases">
        <title>Genome analysis of Rhizobacterium cereale a novel genus and species isolated from maize roots in North Spain.</title>
        <authorList>
            <person name="Menendez E."/>
            <person name="Flores-Felix J.D."/>
            <person name="Ramirez-Bahena M.-H."/>
            <person name="Igual J.M."/>
            <person name="Garcia-Fraile P."/>
            <person name="Peix A."/>
            <person name="Velazquez E."/>
        </authorList>
    </citation>
    <scope>NUCLEOTIDE SEQUENCE [LARGE SCALE GENOMIC DNA]</scope>
    <source>
        <strain evidence="3 4">RZME27</strain>
    </source>
</reference>
<evidence type="ECO:0000313" key="3">
    <source>
        <dbReference type="EMBL" id="MQY46202.1"/>
    </source>
</evidence>
<dbReference type="InterPro" id="IPR002560">
    <property type="entry name" value="Transposase_DDE"/>
</dbReference>
<evidence type="ECO:0000259" key="1">
    <source>
        <dbReference type="Pfam" id="PF01610"/>
    </source>
</evidence>
<gene>
    <name evidence="3" type="ORF">GAO09_09080</name>
</gene>
<dbReference type="Pfam" id="PF14690">
    <property type="entry name" value="Zn_ribbon_ISL3"/>
    <property type="match status" value="1"/>
</dbReference>
<dbReference type="PANTHER" id="PTHR33498">
    <property type="entry name" value="TRANSPOSASE FOR INSERTION SEQUENCE ELEMENT IS1557"/>
    <property type="match status" value="1"/>
</dbReference>
<dbReference type="RefSeq" id="WP_153353697.1">
    <property type="nucleotide sequence ID" value="NZ_WIXI01000039.1"/>
</dbReference>
<organism evidence="3 4">
    <name type="scientific">Endobacterium cereale</name>
    <dbReference type="NCBI Taxonomy" id="2663029"/>
    <lineage>
        <taxon>Bacteria</taxon>
        <taxon>Pseudomonadati</taxon>
        <taxon>Pseudomonadota</taxon>
        <taxon>Alphaproteobacteria</taxon>
        <taxon>Hyphomicrobiales</taxon>
        <taxon>Rhizobiaceae</taxon>
        <taxon>Endobacterium</taxon>
    </lineage>
</organism>
<dbReference type="EMBL" id="WIXI01000039">
    <property type="protein sequence ID" value="MQY46202.1"/>
    <property type="molecule type" value="Genomic_DNA"/>
</dbReference>
<name>A0A6A8A4D0_9HYPH</name>
<feature type="domain" description="Transposase IS204/IS1001/IS1096/IS1165 DDE" evidence="1">
    <location>
        <begin position="157"/>
        <end position="245"/>
    </location>
</feature>
<comment type="caution">
    <text evidence="3">The sequence shown here is derived from an EMBL/GenBank/DDBJ whole genome shotgun (WGS) entry which is preliminary data.</text>
</comment>
<dbReference type="PANTHER" id="PTHR33498:SF1">
    <property type="entry name" value="TRANSPOSASE FOR INSERTION SEQUENCE ELEMENT IS1557"/>
    <property type="match status" value="1"/>
</dbReference>
<feature type="domain" description="Transposase IS204/IS1001/IS1096/IS1165 zinc-finger" evidence="2">
    <location>
        <begin position="35"/>
        <end position="79"/>
    </location>
</feature>
<evidence type="ECO:0000259" key="2">
    <source>
        <dbReference type="Pfam" id="PF14690"/>
    </source>
</evidence>